<name>A0A8S1KW93_PARPR</name>
<dbReference type="Proteomes" id="UP000688137">
    <property type="component" value="Unassembled WGS sequence"/>
</dbReference>
<gene>
    <name evidence="1" type="ORF">PPRIM_AZ9-3.1.T0260126</name>
</gene>
<keyword evidence="2" id="KW-1185">Reference proteome</keyword>
<sequence length="72" mass="8774">MIKQLETLNIDSQAINLPIQPRQNKQIQMKFRKSLKRQLTQIQNLMICNWTQSIKLFQHKYFPNKKIIMQFL</sequence>
<evidence type="ECO:0000313" key="2">
    <source>
        <dbReference type="Proteomes" id="UP000688137"/>
    </source>
</evidence>
<evidence type="ECO:0000313" key="1">
    <source>
        <dbReference type="EMBL" id="CAD8057602.1"/>
    </source>
</evidence>
<proteinExistence type="predicted"/>
<dbReference type="EMBL" id="CAJJDM010000025">
    <property type="protein sequence ID" value="CAD8057602.1"/>
    <property type="molecule type" value="Genomic_DNA"/>
</dbReference>
<reference evidence="1" key="1">
    <citation type="submission" date="2021-01" db="EMBL/GenBank/DDBJ databases">
        <authorList>
            <consortium name="Genoscope - CEA"/>
            <person name="William W."/>
        </authorList>
    </citation>
    <scope>NUCLEOTIDE SEQUENCE</scope>
</reference>
<organism evidence="1 2">
    <name type="scientific">Paramecium primaurelia</name>
    <dbReference type="NCBI Taxonomy" id="5886"/>
    <lineage>
        <taxon>Eukaryota</taxon>
        <taxon>Sar</taxon>
        <taxon>Alveolata</taxon>
        <taxon>Ciliophora</taxon>
        <taxon>Intramacronucleata</taxon>
        <taxon>Oligohymenophorea</taxon>
        <taxon>Peniculida</taxon>
        <taxon>Parameciidae</taxon>
        <taxon>Paramecium</taxon>
    </lineage>
</organism>
<comment type="caution">
    <text evidence="1">The sequence shown here is derived from an EMBL/GenBank/DDBJ whole genome shotgun (WGS) entry which is preliminary data.</text>
</comment>
<accession>A0A8S1KW93</accession>
<protein>
    <submittedName>
        <fullName evidence="1">Uncharacterized protein</fullName>
    </submittedName>
</protein>
<dbReference type="AlphaFoldDB" id="A0A8S1KW93"/>